<dbReference type="InterPro" id="IPR050468">
    <property type="entry name" value="Cuticle_Struct_Prot"/>
</dbReference>
<dbReference type="Pfam" id="PF00379">
    <property type="entry name" value="Chitin_bind_4"/>
    <property type="match status" value="1"/>
</dbReference>
<comment type="caution">
    <text evidence="4">The sequence shown here is derived from an EMBL/GenBank/DDBJ whole genome shotgun (WGS) entry which is preliminary data.</text>
</comment>
<evidence type="ECO:0000313" key="4">
    <source>
        <dbReference type="EMBL" id="KAJ4449555.1"/>
    </source>
</evidence>
<keyword evidence="5" id="KW-1185">Reference proteome</keyword>
<dbReference type="InterPro" id="IPR000618">
    <property type="entry name" value="Insect_cuticle"/>
</dbReference>
<gene>
    <name evidence="4" type="ORF">ANN_00957</name>
</gene>
<evidence type="ECO:0000256" key="3">
    <source>
        <dbReference type="SAM" id="MobiDB-lite"/>
    </source>
</evidence>
<dbReference type="PROSITE" id="PS00233">
    <property type="entry name" value="CHIT_BIND_RR_1"/>
    <property type="match status" value="1"/>
</dbReference>
<evidence type="ECO:0000256" key="2">
    <source>
        <dbReference type="PROSITE-ProRule" id="PRU00497"/>
    </source>
</evidence>
<proteinExistence type="predicted"/>
<evidence type="ECO:0000313" key="5">
    <source>
        <dbReference type="Proteomes" id="UP001148838"/>
    </source>
</evidence>
<organism evidence="4 5">
    <name type="scientific">Periplaneta americana</name>
    <name type="common">American cockroach</name>
    <name type="synonym">Blatta americana</name>
    <dbReference type="NCBI Taxonomy" id="6978"/>
    <lineage>
        <taxon>Eukaryota</taxon>
        <taxon>Metazoa</taxon>
        <taxon>Ecdysozoa</taxon>
        <taxon>Arthropoda</taxon>
        <taxon>Hexapoda</taxon>
        <taxon>Insecta</taxon>
        <taxon>Pterygota</taxon>
        <taxon>Neoptera</taxon>
        <taxon>Polyneoptera</taxon>
        <taxon>Dictyoptera</taxon>
        <taxon>Blattodea</taxon>
        <taxon>Blattoidea</taxon>
        <taxon>Blattidae</taxon>
        <taxon>Blattinae</taxon>
        <taxon>Periplaneta</taxon>
    </lineage>
</organism>
<name>A0ABQ8TV89_PERAM</name>
<dbReference type="Proteomes" id="UP001148838">
    <property type="component" value="Unassembled WGS sequence"/>
</dbReference>
<dbReference type="PANTHER" id="PTHR10380">
    <property type="entry name" value="CUTICLE PROTEIN"/>
    <property type="match status" value="1"/>
</dbReference>
<dbReference type="PROSITE" id="PS51155">
    <property type="entry name" value="CHIT_BIND_RR_2"/>
    <property type="match status" value="1"/>
</dbReference>
<evidence type="ECO:0000256" key="1">
    <source>
        <dbReference type="ARBA" id="ARBA00022460"/>
    </source>
</evidence>
<keyword evidence="1 2" id="KW-0193">Cuticle</keyword>
<feature type="region of interest" description="Disordered" evidence="3">
    <location>
        <begin position="130"/>
        <end position="165"/>
    </location>
</feature>
<dbReference type="InterPro" id="IPR031311">
    <property type="entry name" value="CHIT_BIND_RR_consensus"/>
</dbReference>
<dbReference type="EMBL" id="JAJSOF020000003">
    <property type="protein sequence ID" value="KAJ4449555.1"/>
    <property type="molecule type" value="Genomic_DNA"/>
</dbReference>
<protein>
    <submittedName>
        <fullName evidence="4">Uncharacterized protein</fullName>
    </submittedName>
</protein>
<accession>A0ABQ8TV89</accession>
<feature type="region of interest" description="Disordered" evidence="3">
    <location>
        <begin position="299"/>
        <end position="322"/>
    </location>
</feature>
<sequence>MLENLLIPQIDEEVQDGRIHYQKMAHNLTTASRLVSYLIGVTRQKKRGYYYGTKADALKTISLGDSKKRIPQHAGGTSLNTERFTAKESSEPKEWTFSLTETRCESLAFYLYSVIPKDALDHGETMFKEPPIYRRSRSPQSRCRVPSKATGSSDNPHPHHLIQQRGSQLRRFLQMEAIRIGNEYFNNNPQFFTFESYEMKNTYLMTREMQAFQENKAIGYETANEIQAQEEGYVKNLGNPEQETQVAQGGYAYTAPDGTRISITYTADENGFVPQGSHLPTPPPIPEAIQRALEYIAAHPEENEAGAGSAPQPAYKQPGRPF</sequence>
<dbReference type="PANTHER" id="PTHR10380:SF241">
    <property type="entry name" value="CUTICULAR PROTEIN 47EG-RELATED"/>
    <property type="match status" value="1"/>
</dbReference>
<reference evidence="4 5" key="1">
    <citation type="journal article" date="2022" name="Allergy">
        <title>Genome assembly and annotation of Periplaneta americana reveal a comprehensive cockroach allergen profile.</title>
        <authorList>
            <person name="Wang L."/>
            <person name="Xiong Q."/>
            <person name="Saelim N."/>
            <person name="Wang L."/>
            <person name="Nong W."/>
            <person name="Wan A.T."/>
            <person name="Shi M."/>
            <person name="Liu X."/>
            <person name="Cao Q."/>
            <person name="Hui J.H.L."/>
            <person name="Sookrung N."/>
            <person name="Leung T.F."/>
            <person name="Tungtrongchitr A."/>
            <person name="Tsui S.K.W."/>
        </authorList>
    </citation>
    <scope>NUCLEOTIDE SEQUENCE [LARGE SCALE GENOMIC DNA]</scope>
    <source>
        <strain evidence="4">PWHHKU_190912</strain>
    </source>
</reference>